<dbReference type="InterPro" id="IPR036615">
    <property type="entry name" value="Mur_ligase_C_dom_sf"/>
</dbReference>
<evidence type="ECO:0000313" key="13">
    <source>
        <dbReference type="Proteomes" id="UP000236910"/>
    </source>
</evidence>
<dbReference type="SUPFAM" id="SSF53244">
    <property type="entry name" value="MurD-like peptide ligases, peptide-binding domain"/>
    <property type="match status" value="1"/>
</dbReference>
<dbReference type="SUPFAM" id="SSF51984">
    <property type="entry name" value="MurCD N-terminal domain"/>
    <property type="match status" value="1"/>
</dbReference>
<feature type="domain" description="Mur ligase central" evidence="10">
    <location>
        <begin position="109"/>
        <end position="287"/>
    </location>
</feature>
<name>A0A2J6WE58_9BACT</name>
<dbReference type="PANTHER" id="PTHR43692">
    <property type="entry name" value="UDP-N-ACETYLMURAMOYLALANINE--D-GLUTAMATE LIGASE"/>
    <property type="match status" value="1"/>
</dbReference>
<dbReference type="NCBIfam" id="TIGR01087">
    <property type="entry name" value="murD"/>
    <property type="match status" value="1"/>
</dbReference>
<keyword evidence="5 7" id="KW-0547">Nucleotide-binding</keyword>
<dbReference type="Pfam" id="PF08245">
    <property type="entry name" value="Mur_ligase_M"/>
    <property type="match status" value="1"/>
</dbReference>
<dbReference type="InterPro" id="IPR005762">
    <property type="entry name" value="MurD"/>
</dbReference>
<sequence>MKILVVGARRSGVFASILAKKHGFEVFLTEIADNKEVRSFEPILKENGISYEIGKHSFEKFSTFDLAVLSPGIPLNSPIVKDLESKGIKIIGELEFANMFAPNTKVIAITGTNGKSTTTALTGHIFKLHNPNTVVGGNLGTPYSELLLENPNPEYAVLETSCFQLETIEQYHPKVSVFLNFTEDHLDRYASMEDYFKAKKRIFMNQTESDYAILNYDDVVVRELSDEIKPRKYFFSLKEVVNSGAFLKDNKIFFKENKFSEPIEIIDRKEIPLLGLHNVENTLASVISSIVMGVNFEVIRKGIRSFKGLPHRLEYVREVNGVIFINDSKSTTPDSTIKALEAFDKKVILIAGGSSKNNDFTQLAKMFKSRVKFLILLGQTAPQLKEASINANFHDFAIVKSLKEAVNFAKTIASPNDIVLLSPACASFDMFRDFEDRGEQFKEIVNEL</sequence>
<evidence type="ECO:0000256" key="6">
    <source>
        <dbReference type="ARBA" id="ARBA00022840"/>
    </source>
</evidence>
<dbReference type="AlphaFoldDB" id="A0A2J6WE58"/>
<dbReference type="GO" id="GO:0009252">
    <property type="term" value="P:peptidoglycan biosynthetic process"/>
    <property type="evidence" value="ECO:0007669"/>
    <property type="project" value="UniProtKB-UniRule"/>
</dbReference>
<dbReference type="InterPro" id="IPR013221">
    <property type="entry name" value="Mur_ligase_cen"/>
</dbReference>
<keyword evidence="6 7" id="KW-0067">ATP-binding</keyword>
<dbReference type="GO" id="GO:0008764">
    <property type="term" value="F:UDP-N-acetylmuramoylalanine-D-glutamate ligase activity"/>
    <property type="evidence" value="ECO:0007669"/>
    <property type="project" value="UniProtKB-UniRule"/>
</dbReference>
<feature type="binding site" evidence="7">
    <location>
        <begin position="111"/>
        <end position="117"/>
    </location>
    <ligand>
        <name>ATP</name>
        <dbReference type="ChEBI" id="CHEBI:30616"/>
    </ligand>
</feature>
<dbReference type="Pfam" id="PF02875">
    <property type="entry name" value="Mur_ligase_C"/>
    <property type="match status" value="1"/>
</dbReference>
<keyword evidence="7 8" id="KW-0132">Cell division</keyword>
<comment type="catalytic activity">
    <reaction evidence="7 8">
        <text>UDP-N-acetyl-alpha-D-muramoyl-L-alanine + D-glutamate + ATP = UDP-N-acetyl-alpha-D-muramoyl-L-alanyl-D-glutamate + ADP + phosphate + H(+)</text>
        <dbReference type="Rhea" id="RHEA:16429"/>
        <dbReference type="ChEBI" id="CHEBI:15378"/>
        <dbReference type="ChEBI" id="CHEBI:29986"/>
        <dbReference type="ChEBI" id="CHEBI:30616"/>
        <dbReference type="ChEBI" id="CHEBI:43474"/>
        <dbReference type="ChEBI" id="CHEBI:83898"/>
        <dbReference type="ChEBI" id="CHEBI:83900"/>
        <dbReference type="ChEBI" id="CHEBI:456216"/>
        <dbReference type="EC" id="6.3.2.9"/>
    </reaction>
</comment>
<dbReference type="HAMAP" id="MF_00639">
    <property type="entry name" value="MurD"/>
    <property type="match status" value="1"/>
</dbReference>
<dbReference type="GO" id="GO:0051301">
    <property type="term" value="P:cell division"/>
    <property type="evidence" value="ECO:0007669"/>
    <property type="project" value="UniProtKB-KW"/>
</dbReference>
<comment type="pathway">
    <text evidence="2 7 8">Cell wall biogenesis; peptidoglycan biosynthesis.</text>
</comment>
<dbReference type="Gene3D" id="3.40.50.720">
    <property type="entry name" value="NAD(P)-binding Rossmann-like Domain"/>
    <property type="match status" value="1"/>
</dbReference>
<reference evidence="13 14" key="1">
    <citation type="submission" date="2018-01" db="EMBL/GenBank/DDBJ databases">
        <title>Metagenomic assembled genomes from two thermal pools in the Uzon Caldera, Kamchatka, Russia.</title>
        <authorList>
            <person name="Wilkins L."/>
            <person name="Ettinger C."/>
        </authorList>
    </citation>
    <scope>NUCLEOTIDE SEQUENCE [LARGE SCALE GENOMIC DNA]</scope>
    <source>
        <strain evidence="12">ARK-10</strain>
        <strain evidence="11">ZAV-07</strain>
    </source>
</reference>
<dbReference type="Gene3D" id="3.90.190.20">
    <property type="entry name" value="Mur ligase, C-terminal domain"/>
    <property type="match status" value="1"/>
</dbReference>
<organism evidence="11 14">
    <name type="scientific">Caldisericum exile</name>
    <dbReference type="NCBI Taxonomy" id="693075"/>
    <lineage>
        <taxon>Bacteria</taxon>
        <taxon>Pseudomonadati</taxon>
        <taxon>Caldisericota/Cryosericota group</taxon>
        <taxon>Caldisericota</taxon>
        <taxon>Caldisericia</taxon>
        <taxon>Caldisericales</taxon>
        <taxon>Caldisericaceae</taxon>
        <taxon>Caldisericum</taxon>
    </lineage>
</organism>
<dbReference type="InterPro" id="IPR036565">
    <property type="entry name" value="Mur-like_cat_sf"/>
</dbReference>
<dbReference type="GO" id="GO:0005737">
    <property type="term" value="C:cytoplasm"/>
    <property type="evidence" value="ECO:0007669"/>
    <property type="project" value="UniProtKB-SubCell"/>
</dbReference>
<evidence type="ECO:0000256" key="5">
    <source>
        <dbReference type="ARBA" id="ARBA00022741"/>
    </source>
</evidence>
<proteinExistence type="inferred from homology"/>
<evidence type="ECO:0000259" key="9">
    <source>
        <dbReference type="Pfam" id="PF02875"/>
    </source>
</evidence>
<evidence type="ECO:0000256" key="4">
    <source>
        <dbReference type="ARBA" id="ARBA00022598"/>
    </source>
</evidence>
<dbReference type="RefSeq" id="WP_424596688.1">
    <property type="nucleotide sequence ID" value="NZ_JBNATC010000003.1"/>
</dbReference>
<comment type="similarity">
    <text evidence="7">Belongs to the MurCDEF family.</text>
</comment>
<dbReference type="InterPro" id="IPR004101">
    <property type="entry name" value="Mur_ligase_C"/>
</dbReference>
<dbReference type="GO" id="GO:0005524">
    <property type="term" value="F:ATP binding"/>
    <property type="evidence" value="ECO:0007669"/>
    <property type="project" value="UniProtKB-UniRule"/>
</dbReference>
<evidence type="ECO:0000256" key="2">
    <source>
        <dbReference type="ARBA" id="ARBA00004752"/>
    </source>
</evidence>
<evidence type="ECO:0000256" key="8">
    <source>
        <dbReference type="RuleBase" id="RU003664"/>
    </source>
</evidence>
<dbReference type="Proteomes" id="UP000237040">
    <property type="component" value="Unassembled WGS sequence"/>
</dbReference>
<dbReference type="PANTHER" id="PTHR43692:SF1">
    <property type="entry name" value="UDP-N-ACETYLMURAMOYLALANINE--D-GLUTAMATE LIGASE"/>
    <property type="match status" value="1"/>
</dbReference>
<protein>
    <recommendedName>
        <fullName evidence="7 8">UDP-N-acetylmuramoylalanine--D-glutamate ligase</fullName>
        <ecNumber evidence="7 8">6.3.2.9</ecNumber>
    </recommendedName>
    <alternativeName>
        <fullName evidence="7">D-glutamic acid-adding enzyme</fullName>
    </alternativeName>
    <alternativeName>
        <fullName evidence="7">UDP-N-acetylmuramoyl-L-alanyl-D-glutamate synthetase</fullName>
    </alternativeName>
</protein>
<dbReference type="Proteomes" id="UP000236910">
    <property type="component" value="Unassembled WGS sequence"/>
</dbReference>
<evidence type="ECO:0000313" key="14">
    <source>
        <dbReference type="Proteomes" id="UP000237040"/>
    </source>
</evidence>
<comment type="subcellular location">
    <subcellularLocation>
        <location evidence="1 7 8">Cytoplasm</location>
    </subcellularLocation>
</comment>
<gene>
    <name evidence="7 11" type="primary">murD</name>
    <name evidence="12" type="ORF">C0175_00780</name>
    <name evidence="11" type="ORF">C0189_03580</name>
</gene>
<dbReference type="UniPathway" id="UPA00219"/>
<keyword evidence="7 8" id="KW-0573">Peptidoglycan synthesis</keyword>
<feature type="domain" description="Mur ligase C-terminal" evidence="9">
    <location>
        <begin position="311"/>
        <end position="425"/>
    </location>
</feature>
<dbReference type="GO" id="GO:0071555">
    <property type="term" value="P:cell wall organization"/>
    <property type="evidence" value="ECO:0007669"/>
    <property type="project" value="UniProtKB-KW"/>
</dbReference>
<dbReference type="Gene3D" id="3.40.1190.10">
    <property type="entry name" value="Mur-like, catalytic domain"/>
    <property type="match status" value="1"/>
</dbReference>
<dbReference type="SUPFAM" id="SSF53623">
    <property type="entry name" value="MurD-like peptide ligases, catalytic domain"/>
    <property type="match status" value="1"/>
</dbReference>
<evidence type="ECO:0000313" key="12">
    <source>
        <dbReference type="EMBL" id="PMP84026.1"/>
    </source>
</evidence>
<evidence type="ECO:0000256" key="1">
    <source>
        <dbReference type="ARBA" id="ARBA00004496"/>
    </source>
</evidence>
<keyword evidence="7 8" id="KW-0131">Cell cycle</keyword>
<dbReference type="EMBL" id="PNIX01000046">
    <property type="protein sequence ID" value="PMP84026.1"/>
    <property type="molecule type" value="Genomic_DNA"/>
</dbReference>
<keyword evidence="7 8" id="KW-0133">Cell shape</keyword>
<evidence type="ECO:0000256" key="3">
    <source>
        <dbReference type="ARBA" id="ARBA00022490"/>
    </source>
</evidence>
<keyword evidence="7 8" id="KW-0961">Cell wall biogenesis/degradation</keyword>
<keyword evidence="4 7" id="KW-0436">Ligase</keyword>
<dbReference type="EC" id="6.3.2.9" evidence="7 8"/>
<evidence type="ECO:0000256" key="7">
    <source>
        <dbReference type="HAMAP-Rule" id="MF_00639"/>
    </source>
</evidence>
<dbReference type="GO" id="GO:0008360">
    <property type="term" value="P:regulation of cell shape"/>
    <property type="evidence" value="ECO:0007669"/>
    <property type="project" value="UniProtKB-KW"/>
</dbReference>
<evidence type="ECO:0000259" key="10">
    <source>
        <dbReference type="Pfam" id="PF08245"/>
    </source>
</evidence>
<comment type="function">
    <text evidence="7 8">Cell wall formation. Catalyzes the addition of glutamate to the nucleotide precursor UDP-N-acetylmuramoyl-L-alanine (UMA).</text>
</comment>
<evidence type="ECO:0000313" key="11">
    <source>
        <dbReference type="EMBL" id="PMP67222.1"/>
    </source>
</evidence>
<accession>A0A2J6WE58</accession>
<keyword evidence="3 7" id="KW-0963">Cytoplasm</keyword>
<comment type="caution">
    <text evidence="11">The sequence shown here is derived from an EMBL/GenBank/DDBJ whole genome shotgun (WGS) entry which is preliminary data.</text>
</comment>
<dbReference type="EMBL" id="PNIL01000054">
    <property type="protein sequence ID" value="PMP67222.1"/>
    <property type="molecule type" value="Genomic_DNA"/>
</dbReference>